<proteinExistence type="inferred from homology"/>
<evidence type="ECO:0000256" key="2">
    <source>
        <dbReference type="ARBA" id="ARBA00022448"/>
    </source>
</evidence>
<keyword evidence="6 7" id="KW-0472">Membrane</keyword>
<keyword evidence="10" id="KW-1185">Reference proteome</keyword>
<evidence type="ECO:0000256" key="3">
    <source>
        <dbReference type="ARBA" id="ARBA00022592"/>
    </source>
</evidence>
<feature type="transmembrane region" description="Helical" evidence="7">
    <location>
        <begin position="205"/>
        <end position="226"/>
    </location>
</feature>
<protein>
    <recommendedName>
        <fullName evidence="7">Phosphate transporter</fullName>
    </recommendedName>
</protein>
<evidence type="ECO:0000256" key="5">
    <source>
        <dbReference type="ARBA" id="ARBA00022989"/>
    </source>
</evidence>
<evidence type="ECO:0000256" key="6">
    <source>
        <dbReference type="ARBA" id="ARBA00023136"/>
    </source>
</evidence>
<evidence type="ECO:0000256" key="8">
    <source>
        <dbReference type="SAM" id="MobiDB-lite"/>
    </source>
</evidence>
<feature type="transmembrane region" description="Helical" evidence="7">
    <location>
        <begin position="448"/>
        <end position="470"/>
    </location>
</feature>
<dbReference type="HOGENOM" id="CLU_015355_3_3_1"/>
<dbReference type="GO" id="GO:0035435">
    <property type="term" value="P:phosphate ion transmembrane transport"/>
    <property type="evidence" value="ECO:0007669"/>
    <property type="project" value="TreeGrafter"/>
</dbReference>
<dbReference type="eggNOG" id="KOG2493">
    <property type="taxonomic scope" value="Eukaryota"/>
</dbReference>
<feature type="transmembrane region" description="Helical" evidence="7">
    <location>
        <begin position="308"/>
        <end position="327"/>
    </location>
</feature>
<feature type="transmembrane region" description="Helical" evidence="7">
    <location>
        <begin position="238"/>
        <end position="260"/>
    </location>
</feature>
<dbReference type="RefSeq" id="XP_005539441.1">
    <property type="nucleotide sequence ID" value="XM_005539384.1"/>
</dbReference>
<dbReference type="GO" id="GO:0016020">
    <property type="term" value="C:membrane"/>
    <property type="evidence" value="ECO:0007669"/>
    <property type="project" value="UniProtKB-SubCell"/>
</dbReference>
<sequence>MLDLGSTVLAVCGVALAVGVLCMMGANDVANVLGTAYGAGALHVPVYSGPASLWARIKGAAPLILFAGVFEFAGALFAGASVTEHVSSQLVSGGSARQRAIGALGCLLASFSLVTGSTVAALPVSASHATASAVVASGAYQVWRQRFARVLSSSAASGQPEAPMLVHWPAVWSMLTAWTMSPFVGFLSGYVLYFICGARCISEEVLGLPLLAGAIIGTLSIFVFTAGPPDLRFLLRDWMAPIAAATSSLAFAVAATVFLVKRRALLAPYVDTVVPPGQSRVPHSGQDAFSSEWQAESSSEEPAHSRAIGLRILMVFTAAALAFAHGGNDVSNGIAPLVHIINYARHDSGDRETVASGAISLSLLALGGASILCGLTLFGYRVMQTVGYAIAELDFATGLAAQTAATLCVLVATTAGIPVSTTQILVAAVAGAAYSQGKPIQYRTLVRIVLAWLLTIPLSASISVIVPWLFQ</sequence>
<keyword evidence="4 7" id="KW-0812">Transmembrane</keyword>
<feature type="transmembrane region" description="Helical" evidence="7">
    <location>
        <begin position="358"/>
        <end position="380"/>
    </location>
</feature>
<gene>
    <name evidence="9" type="ORF">CYME_CMT476C</name>
</gene>
<comment type="subcellular location">
    <subcellularLocation>
        <location evidence="1 7">Membrane</location>
        <topology evidence="1 7">Multi-pass membrane protein</topology>
    </subcellularLocation>
</comment>
<dbReference type="OMA" id="AWAKYTE"/>
<comment type="function">
    <text evidence="7">Sodium-phosphate symporter.</text>
</comment>
<keyword evidence="3 7" id="KW-0592">Phosphate transport</keyword>
<feature type="region of interest" description="Disordered" evidence="8">
    <location>
        <begin position="278"/>
        <end position="300"/>
    </location>
</feature>
<feature type="transmembrane region" description="Helical" evidence="7">
    <location>
        <begin position="101"/>
        <end position="122"/>
    </location>
</feature>
<dbReference type="EMBL" id="AP006502">
    <property type="protein sequence ID" value="BAM83405.1"/>
    <property type="molecule type" value="Genomic_DNA"/>
</dbReference>
<feature type="transmembrane region" description="Helical" evidence="7">
    <location>
        <begin position="7"/>
        <end position="26"/>
    </location>
</feature>
<dbReference type="Pfam" id="PF01384">
    <property type="entry name" value="PHO4"/>
    <property type="match status" value="1"/>
</dbReference>
<accession>M1V7V0</accession>
<name>M1V7V0_CYAM1</name>
<reference evidence="9 10" key="2">
    <citation type="journal article" date="2007" name="BMC Biol.">
        <title>A 100%-complete sequence reveals unusually simple genomic features in the hot-spring red alga Cyanidioschyzon merolae.</title>
        <authorList>
            <person name="Nozaki H."/>
            <person name="Takano H."/>
            <person name="Misumi O."/>
            <person name="Terasawa K."/>
            <person name="Matsuzaki M."/>
            <person name="Maruyama S."/>
            <person name="Nishida K."/>
            <person name="Yagisawa F."/>
            <person name="Yoshida Y."/>
            <person name="Fujiwara T."/>
            <person name="Takio S."/>
            <person name="Tamura K."/>
            <person name="Chung S.J."/>
            <person name="Nakamura S."/>
            <person name="Kuroiwa H."/>
            <person name="Tanaka K."/>
            <person name="Sato N."/>
            <person name="Kuroiwa T."/>
        </authorList>
    </citation>
    <scope>NUCLEOTIDE SEQUENCE [LARGE SCALE GENOMIC DNA]</scope>
    <source>
        <strain evidence="9 10">10D</strain>
    </source>
</reference>
<evidence type="ECO:0000256" key="1">
    <source>
        <dbReference type="ARBA" id="ARBA00004141"/>
    </source>
</evidence>
<dbReference type="GeneID" id="16997981"/>
<dbReference type="PANTHER" id="PTHR11101:SF80">
    <property type="entry name" value="PHOSPHATE TRANSPORTER"/>
    <property type="match status" value="1"/>
</dbReference>
<dbReference type="Proteomes" id="UP000007014">
    <property type="component" value="Chromosome 20"/>
</dbReference>
<reference evidence="9 10" key="1">
    <citation type="journal article" date="2004" name="Nature">
        <title>Genome sequence of the ultrasmall unicellular red alga Cyanidioschyzon merolae 10D.</title>
        <authorList>
            <person name="Matsuzaki M."/>
            <person name="Misumi O."/>
            <person name="Shin-i T."/>
            <person name="Maruyama S."/>
            <person name="Takahara M."/>
            <person name="Miyagishima S."/>
            <person name="Mori T."/>
            <person name="Nishida K."/>
            <person name="Yagisawa F."/>
            <person name="Nishida K."/>
            <person name="Yoshida Y."/>
            <person name="Nishimura Y."/>
            <person name="Nakao S."/>
            <person name="Kobayashi T."/>
            <person name="Momoyama Y."/>
            <person name="Higashiyama T."/>
            <person name="Minoda A."/>
            <person name="Sano M."/>
            <person name="Nomoto H."/>
            <person name="Oishi K."/>
            <person name="Hayashi H."/>
            <person name="Ohta F."/>
            <person name="Nishizaka S."/>
            <person name="Haga S."/>
            <person name="Miura S."/>
            <person name="Morishita T."/>
            <person name="Kabeya Y."/>
            <person name="Terasawa K."/>
            <person name="Suzuki Y."/>
            <person name="Ishii Y."/>
            <person name="Asakawa S."/>
            <person name="Takano H."/>
            <person name="Ohta N."/>
            <person name="Kuroiwa H."/>
            <person name="Tanaka K."/>
            <person name="Shimizu N."/>
            <person name="Sugano S."/>
            <person name="Sato N."/>
            <person name="Nozaki H."/>
            <person name="Ogasawara N."/>
            <person name="Kohara Y."/>
            <person name="Kuroiwa T."/>
        </authorList>
    </citation>
    <scope>NUCLEOTIDE SEQUENCE [LARGE SCALE GENOMIC DNA]</scope>
    <source>
        <strain evidence="9 10">10D</strain>
    </source>
</reference>
<evidence type="ECO:0000256" key="4">
    <source>
        <dbReference type="ARBA" id="ARBA00022692"/>
    </source>
</evidence>
<dbReference type="KEGG" id="cme:CYME_CMT476C"/>
<feature type="transmembrane region" description="Helical" evidence="7">
    <location>
        <begin position="60"/>
        <end position="80"/>
    </location>
</feature>
<dbReference type="GO" id="GO:0005315">
    <property type="term" value="F:phosphate transmembrane transporter activity"/>
    <property type="evidence" value="ECO:0007669"/>
    <property type="project" value="InterPro"/>
</dbReference>
<keyword evidence="5 7" id="KW-1133">Transmembrane helix</keyword>
<dbReference type="PANTHER" id="PTHR11101">
    <property type="entry name" value="PHOSPHATE TRANSPORTER"/>
    <property type="match status" value="1"/>
</dbReference>
<dbReference type="OrthoDB" id="260807at2759"/>
<evidence type="ECO:0000313" key="10">
    <source>
        <dbReference type="Proteomes" id="UP000007014"/>
    </source>
</evidence>
<evidence type="ECO:0000256" key="7">
    <source>
        <dbReference type="RuleBase" id="RU363058"/>
    </source>
</evidence>
<organism evidence="9 10">
    <name type="scientific">Cyanidioschyzon merolae (strain NIES-3377 / 10D)</name>
    <name type="common">Unicellular red alga</name>
    <dbReference type="NCBI Taxonomy" id="280699"/>
    <lineage>
        <taxon>Eukaryota</taxon>
        <taxon>Rhodophyta</taxon>
        <taxon>Bangiophyceae</taxon>
        <taxon>Cyanidiales</taxon>
        <taxon>Cyanidiaceae</taxon>
        <taxon>Cyanidioschyzon</taxon>
    </lineage>
</organism>
<dbReference type="STRING" id="280699.M1V7V0"/>
<dbReference type="AlphaFoldDB" id="M1V7V0"/>
<feature type="transmembrane region" description="Helical" evidence="7">
    <location>
        <begin position="170"/>
        <end position="193"/>
    </location>
</feature>
<keyword evidence="2 7" id="KW-0813">Transport</keyword>
<comment type="similarity">
    <text evidence="7">Belongs to the inorganic phosphate transporter (PiT) (TC 2.A.20) family.</text>
</comment>
<evidence type="ECO:0000313" key="9">
    <source>
        <dbReference type="EMBL" id="BAM83405.1"/>
    </source>
</evidence>
<dbReference type="InterPro" id="IPR001204">
    <property type="entry name" value="Phos_transporter"/>
</dbReference>